<dbReference type="EMBL" id="BPLF01000002">
    <property type="protein sequence ID" value="GIX62837.1"/>
    <property type="molecule type" value="Genomic_DNA"/>
</dbReference>
<reference evidence="1 2" key="1">
    <citation type="submission" date="2021-06" db="EMBL/GenBank/DDBJ databases">
        <title>Genome sequence of Babesia caballi.</title>
        <authorList>
            <person name="Yamagishi J."/>
            <person name="Kidaka T."/>
            <person name="Ochi A."/>
        </authorList>
    </citation>
    <scope>NUCLEOTIDE SEQUENCE [LARGE SCALE GENOMIC DNA]</scope>
    <source>
        <strain evidence="1">USDA-D6B2</strain>
    </source>
</reference>
<organism evidence="1 2">
    <name type="scientific">Babesia caballi</name>
    <dbReference type="NCBI Taxonomy" id="5871"/>
    <lineage>
        <taxon>Eukaryota</taxon>
        <taxon>Sar</taxon>
        <taxon>Alveolata</taxon>
        <taxon>Apicomplexa</taxon>
        <taxon>Aconoidasida</taxon>
        <taxon>Piroplasmida</taxon>
        <taxon>Babesiidae</taxon>
        <taxon>Babesia</taxon>
    </lineage>
</organism>
<dbReference type="AlphaFoldDB" id="A0AAV4LSV8"/>
<proteinExistence type="predicted"/>
<dbReference type="RefSeq" id="XP_067714906.1">
    <property type="nucleotide sequence ID" value="XM_067858805.1"/>
</dbReference>
<gene>
    <name evidence="1" type="ORF">BcabD6B2_22720</name>
</gene>
<evidence type="ECO:0000313" key="2">
    <source>
        <dbReference type="Proteomes" id="UP001497744"/>
    </source>
</evidence>
<protein>
    <submittedName>
        <fullName evidence="1">Fkbp-rapamycin associated protein, putative</fullName>
    </submittedName>
</protein>
<keyword evidence="2" id="KW-1185">Reference proteome</keyword>
<sequence>MRAGLASVNIWGQEPLAVEVKSHGTAGKRQIPTPAAFLMAPPIDIGEGLVVEGEAAEENLGALLDCVIVTTHFAPRGTLVVRRVLARLLNLGDECCGGVADRGEDGGVGD</sequence>
<evidence type="ECO:0000313" key="1">
    <source>
        <dbReference type="EMBL" id="GIX62837.1"/>
    </source>
</evidence>
<comment type="caution">
    <text evidence="1">The sequence shown here is derived from an EMBL/GenBank/DDBJ whole genome shotgun (WGS) entry which is preliminary data.</text>
</comment>
<name>A0AAV4LSV8_BABCB</name>
<accession>A0AAV4LSV8</accession>
<dbReference type="Proteomes" id="UP001497744">
    <property type="component" value="Unassembled WGS sequence"/>
</dbReference>
<dbReference type="GeneID" id="94194318"/>